<feature type="domain" description="Glycosyltransferase 2-like" evidence="1">
    <location>
        <begin position="12"/>
        <end position="145"/>
    </location>
</feature>
<evidence type="ECO:0000259" key="1">
    <source>
        <dbReference type="Pfam" id="PF00535"/>
    </source>
</evidence>
<dbReference type="Proteomes" id="UP001234343">
    <property type="component" value="Unassembled WGS sequence"/>
</dbReference>
<sequence>MSNQPVQSITISIVVPYYNASDCLERLFVSLADYAQREDIEMIIVDDCSAQQHAQALDEYAAKKAWPRLTVVHCEQNGGAAKARKTAIEYAMGEYIAFLDSDDAWALNKLDSQLAAMRASSAVISGCACEQIDLASLEQRRQSPAPEYQAIPYSPWRAMFGNAYSTPTVMVRREIANAHPFSDTLRYSEDVDCWRRIVLHHGGIVLQQPNAFMFKHAFLSDEGSLSSFTFKMSLGQLKSLAGLILHPTLKWRYKLCVPLAMVWAAIKGLRREWIVWRHRRRLKHGN</sequence>
<organism evidence="2 3">
    <name type="scientific">Alteromonas arenosi</name>
    <dbReference type="NCBI Taxonomy" id="3055817"/>
    <lineage>
        <taxon>Bacteria</taxon>
        <taxon>Pseudomonadati</taxon>
        <taxon>Pseudomonadota</taxon>
        <taxon>Gammaproteobacteria</taxon>
        <taxon>Alteromonadales</taxon>
        <taxon>Alteromonadaceae</taxon>
        <taxon>Alteromonas/Salinimonas group</taxon>
        <taxon>Alteromonas</taxon>
    </lineage>
</organism>
<accession>A0ABT7T0R8</accession>
<gene>
    <name evidence="2" type="ORF">QTP81_12445</name>
</gene>
<keyword evidence="2" id="KW-0808">Transferase</keyword>
<dbReference type="SUPFAM" id="SSF53448">
    <property type="entry name" value="Nucleotide-diphospho-sugar transferases"/>
    <property type="match status" value="1"/>
</dbReference>
<proteinExistence type="predicted"/>
<dbReference type="InterPro" id="IPR001173">
    <property type="entry name" value="Glyco_trans_2-like"/>
</dbReference>
<dbReference type="PANTHER" id="PTHR22916:SF3">
    <property type="entry name" value="UDP-GLCNAC:BETAGAL BETA-1,3-N-ACETYLGLUCOSAMINYLTRANSFERASE-LIKE PROTEIN 1"/>
    <property type="match status" value="1"/>
</dbReference>
<protein>
    <submittedName>
        <fullName evidence="2">Glycosyltransferase family 2 protein</fullName>
        <ecNumber evidence="2">2.4.-.-</ecNumber>
    </submittedName>
</protein>
<dbReference type="CDD" id="cd00761">
    <property type="entry name" value="Glyco_tranf_GTA_type"/>
    <property type="match status" value="1"/>
</dbReference>
<dbReference type="EMBL" id="JAUCBP010000010">
    <property type="protein sequence ID" value="MDM7861407.1"/>
    <property type="molecule type" value="Genomic_DNA"/>
</dbReference>
<keyword evidence="2" id="KW-0328">Glycosyltransferase</keyword>
<reference evidence="2 3" key="1">
    <citation type="submission" date="2023-06" db="EMBL/GenBank/DDBJ databases">
        <title>Alteromonas sp. ASW11-36 isolated from intertidal sand.</title>
        <authorList>
            <person name="Li Y."/>
        </authorList>
    </citation>
    <scope>NUCLEOTIDE SEQUENCE [LARGE SCALE GENOMIC DNA]</scope>
    <source>
        <strain evidence="2 3">ASW11-36</strain>
    </source>
</reference>
<dbReference type="Gene3D" id="3.90.550.10">
    <property type="entry name" value="Spore Coat Polysaccharide Biosynthesis Protein SpsA, Chain A"/>
    <property type="match status" value="1"/>
</dbReference>
<keyword evidence="3" id="KW-1185">Reference proteome</keyword>
<dbReference type="Pfam" id="PF00535">
    <property type="entry name" value="Glycos_transf_2"/>
    <property type="match status" value="1"/>
</dbReference>
<dbReference type="EC" id="2.4.-.-" evidence="2"/>
<evidence type="ECO:0000313" key="3">
    <source>
        <dbReference type="Proteomes" id="UP001234343"/>
    </source>
</evidence>
<evidence type="ECO:0000313" key="2">
    <source>
        <dbReference type="EMBL" id="MDM7861407.1"/>
    </source>
</evidence>
<dbReference type="RefSeq" id="WP_289365887.1">
    <property type="nucleotide sequence ID" value="NZ_JAUCBP010000010.1"/>
</dbReference>
<dbReference type="InterPro" id="IPR029044">
    <property type="entry name" value="Nucleotide-diphossugar_trans"/>
</dbReference>
<dbReference type="PANTHER" id="PTHR22916">
    <property type="entry name" value="GLYCOSYLTRANSFERASE"/>
    <property type="match status" value="1"/>
</dbReference>
<dbReference type="GO" id="GO:0016757">
    <property type="term" value="F:glycosyltransferase activity"/>
    <property type="evidence" value="ECO:0007669"/>
    <property type="project" value="UniProtKB-KW"/>
</dbReference>
<comment type="caution">
    <text evidence="2">The sequence shown here is derived from an EMBL/GenBank/DDBJ whole genome shotgun (WGS) entry which is preliminary data.</text>
</comment>
<name>A0ABT7T0R8_9ALTE</name>